<evidence type="ECO:0000313" key="2">
    <source>
        <dbReference type="Proteomes" id="UP000533641"/>
    </source>
</evidence>
<name>A0A7W6RJH8_9HYPH</name>
<proteinExistence type="predicted"/>
<dbReference type="EMBL" id="JACIGM010000002">
    <property type="protein sequence ID" value="MBB4273594.1"/>
    <property type="molecule type" value="Genomic_DNA"/>
</dbReference>
<protein>
    <submittedName>
        <fullName evidence="1">Uncharacterized protein</fullName>
    </submittedName>
</protein>
<comment type="caution">
    <text evidence="1">The sequence shown here is derived from an EMBL/GenBank/DDBJ whole genome shotgun (WGS) entry which is preliminary data.</text>
</comment>
<organism evidence="1 2">
    <name type="scientific">Rhizobium mongolense</name>
    <dbReference type="NCBI Taxonomy" id="57676"/>
    <lineage>
        <taxon>Bacteria</taxon>
        <taxon>Pseudomonadati</taxon>
        <taxon>Pseudomonadota</taxon>
        <taxon>Alphaproteobacteria</taxon>
        <taxon>Hyphomicrobiales</taxon>
        <taxon>Rhizobiaceae</taxon>
        <taxon>Rhizobium/Agrobacterium group</taxon>
        <taxon>Rhizobium</taxon>
    </lineage>
</organism>
<dbReference type="AlphaFoldDB" id="A0A7W6RJH8"/>
<gene>
    <name evidence="1" type="ORF">GGE12_001348</name>
</gene>
<accession>A0A7W6RJH8</accession>
<evidence type="ECO:0000313" key="1">
    <source>
        <dbReference type="EMBL" id="MBB4273594.1"/>
    </source>
</evidence>
<dbReference type="Proteomes" id="UP000533641">
    <property type="component" value="Unassembled WGS sequence"/>
</dbReference>
<reference evidence="1 2" key="1">
    <citation type="submission" date="2020-08" db="EMBL/GenBank/DDBJ databases">
        <title>Genomic Encyclopedia of Type Strains, Phase IV (KMG-V): Genome sequencing to study the core and pangenomes of soil and plant-associated prokaryotes.</title>
        <authorList>
            <person name="Whitman W."/>
        </authorList>
    </citation>
    <scope>NUCLEOTIDE SEQUENCE [LARGE SCALE GENOMIC DNA]</scope>
    <source>
        <strain evidence="1 2">SEMIA 402</strain>
    </source>
</reference>
<sequence>MMPGKCFRAAKYDETDPYSKSVPAPGLGSAQPVLTIGVPSRADLEFFGDTMMEAA</sequence>